<comment type="catalytic activity">
    <reaction evidence="12">
        <text>valproyl-CoA + oxidized [electron-transfer flavoprotein] + H(+) = (2E)-2-propylpent-2-enoyl-CoA + reduced [electron-transfer flavoprotein]</text>
        <dbReference type="Rhea" id="RHEA:65344"/>
        <dbReference type="Rhea" id="RHEA-COMP:10685"/>
        <dbReference type="Rhea" id="RHEA-COMP:10686"/>
        <dbReference type="ChEBI" id="CHEBI:15378"/>
        <dbReference type="ChEBI" id="CHEBI:57692"/>
        <dbReference type="ChEBI" id="CHEBI:58307"/>
        <dbReference type="ChEBI" id="CHEBI:156457"/>
        <dbReference type="ChEBI" id="CHEBI:156458"/>
    </reaction>
    <physiologicalReaction direction="left-to-right" evidence="12">
        <dbReference type="Rhea" id="RHEA:65345"/>
    </physiologicalReaction>
</comment>
<evidence type="ECO:0000256" key="7">
    <source>
        <dbReference type="ARBA" id="ARBA00023002"/>
    </source>
</evidence>
<comment type="pathway">
    <text evidence="2">Lipid metabolism; mitochondrial fatty acid beta-oxidation.</text>
</comment>
<dbReference type="GO" id="GO:0050660">
    <property type="term" value="F:flavin adenine dinucleotide binding"/>
    <property type="evidence" value="ECO:0007669"/>
    <property type="project" value="InterPro"/>
</dbReference>
<dbReference type="InterPro" id="IPR009075">
    <property type="entry name" value="AcylCo_DH/oxidase_C"/>
</dbReference>
<dbReference type="Proteomes" id="UP000095283">
    <property type="component" value="Unplaced"/>
</dbReference>
<evidence type="ECO:0000256" key="5">
    <source>
        <dbReference type="ARBA" id="ARBA00022827"/>
    </source>
</evidence>
<name>A0A1I7XLD4_HETBA</name>
<evidence type="ECO:0000256" key="2">
    <source>
        <dbReference type="ARBA" id="ARBA00005198"/>
    </source>
</evidence>
<dbReference type="Pfam" id="PF00441">
    <property type="entry name" value="Acyl-CoA_dh_1"/>
    <property type="match status" value="1"/>
</dbReference>
<dbReference type="GO" id="GO:0006631">
    <property type="term" value="P:fatty acid metabolic process"/>
    <property type="evidence" value="ECO:0007669"/>
    <property type="project" value="UniProtKB-KW"/>
</dbReference>
<evidence type="ECO:0000256" key="10">
    <source>
        <dbReference type="ARBA" id="ARBA00041537"/>
    </source>
</evidence>
<dbReference type="PANTHER" id="PTHR43884:SF1">
    <property type="entry name" value="SHORT_BRANCHED CHAIN SPECIFIC ACYL-COA DEHYDROGENASE, MITOCHONDRIAL"/>
    <property type="match status" value="1"/>
</dbReference>
<evidence type="ECO:0000313" key="23">
    <source>
        <dbReference type="WBParaSite" id="Hba_18316"/>
    </source>
</evidence>
<comment type="catalytic activity">
    <reaction evidence="14">
        <text>butanoyl-CoA + oxidized [electron-transfer flavoprotein] + H(+) = (2E)-butenoyl-CoA + reduced [electron-transfer flavoprotein]</text>
        <dbReference type="Rhea" id="RHEA:24004"/>
        <dbReference type="Rhea" id="RHEA-COMP:10685"/>
        <dbReference type="Rhea" id="RHEA-COMP:10686"/>
        <dbReference type="ChEBI" id="CHEBI:15378"/>
        <dbReference type="ChEBI" id="CHEBI:57332"/>
        <dbReference type="ChEBI" id="CHEBI:57371"/>
        <dbReference type="ChEBI" id="CHEBI:57692"/>
        <dbReference type="ChEBI" id="CHEBI:58307"/>
    </reaction>
    <physiologicalReaction direction="left-to-right" evidence="14">
        <dbReference type="Rhea" id="RHEA:24005"/>
    </physiologicalReaction>
</comment>
<evidence type="ECO:0000256" key="15">
    <source>
        <dbReference type="ARBA" id="ARBA00049192"/>
    </source>
</evidence>
<evidence type="ECO:0000256" key="19">
    <source>
        <dbReference type="SAM" id="Phobius"/>
    </source>
</evidence>
<evidence type="ECO:0000256" key="18">
    <source>
        <dbReference type="SAM" id="MobiDB-lite"/>
    </source>
</evidence>
<dbReference type="AlphaFoldDB" id="A0A1I7XLD4"/>
<dbReference type="PANTHER" id="PTHR43884">
    <property type="entry name" value="ACYL-COA DEHYDROGENASE"/>
    <property type="match status" value="1"/>
</dbReference>
<keyword evidence="7" id="KW-0560">Oxidoreductase</keyword>
<accession>A0A1I7XLD4</accession>
<dbReference type="SUPFAM" id="SSF56645">
    <property type="entry name" value="Acyl-CoA dehydrogenase NM domain-like"/>
    <property type="match status" value="1"/>
</dbReference>
<comment type="similarity">
    <text evidence="3">Belongs to the acyl-CoA dehydrogenase family.</text>
</comment>
<feature type="region of interest" description="Disordered" evidence="18">
    <location>
        <begin position="1"/>
        <end position="54"/>
    </location>
</feature>
<evidence type="ECO:0000256" key="1">
    <source>
        <dbReference type="ARBA" id="ARBA00001974"/>
    </source>
</evidence>
<feature type="transmembrane region" description="Helical" evidence="19">
    <location>
        <begin position="696"/>
        <end position="722"/>
    </location>
</feature>
<evidence type="ECO:0000256" key="16">
    <source>
        <dbReference type="ARBA" id="ARBA00049552"/>
    </source>
</evidence>
<feature type="domain" description="Acyl-CoA dehydrogenase/oxidase C-terminal" evidence="20">
    <location>
        <begin position="797"/>
        <end position="925"/>
    </location>
</feature>
<sequence length="977" mass="107260">MDLERSLANINIDDNPWRSQHDQTPQPWGSGMPGGGASGGGQAAWGHMSPQQMRNPWQDPNALAQGVNEALGLGGGPSAQGGWGAPMGGPGDFGEAARIWSDPHIDQQAFNPMHSHHRGINGMMGDPSGDWMSAAATQSQQPLWSDPMKQEQDGYWKHQQGGGWGGPPSGIGGWPPRQMHPNAPPPQHSGHGQPRGPMMQQRGPPQGGWTPNGGMISGPTGKQPMPWEQQRINALPRGGMARGGHGGGRYPPSGMDMSVPPPIDLPMSGMGGMRQVPPPNAAGMWKPEMGGAPNGLRGPPTYNQMGTPFGIPSKPQTAPGQFPIGGVDDLMWHDPNGDLKKWQRDTGVSLWGDPEKYNEQPVRLWKVPEGEEEDLEVALLKCPVPQKKVDGNNDDGSTRLPFPIPSKRPIVVTGWGELPENDPNNPVKAEEVPPGTKWGDISTHPQHGNDAPWFLPITQPQPFAPDAPAWGQPPGSGTIPPGPSQPHTQAIAEQLKYAVDKGYLDMSILQQTNLPAHVLNHMNQMLAKIPALEMVEGELKQLVCDCMYVVLLRNKTYISNYRMLSRVSSRRVLVQGVRGLLSSGVAKPRHDVEGRTPPPITLMSEHELALKDTVKRFSNNVVRPLVKEMDEKSQMHQSVITGTFENGIGLIAVDPSVSVFVDVQNTLIVPLILQLGTHEQKEKYLSKACSEWLKRMVMIILFRVLSYGLPMLVMQAFSWFLLMRILPRDIKVSLASSWIAMKKGYQLEKRKTNWVFAPHPRVLYILITSLFSSDIRSLYYFSTILTMLLKYTSNNLGYKYAIECLNAGRIGIGAQMLGLAQGCYDATVPYLQERKQFGSRLIDFQGVQHQIAQIAVEIEAARLLVYNAARMKDNGVSFVKQAAMSKLYASQIATSTTSKCVELLGGVGFSKEFPVEKYYRDSKIGATLAWRSSNTVLGAVAGTERMRRASKANEGYCDWPTEHQKVVTSLQLIIFYK</sequence>
<evidence type="ECO:0000256" key="9">
    <source>
        <dbReference type="ARBA" id="ARBA00039850"/>
    </source>
</evidence>
<proteinExistence type="inferred from homology"/>
<keyword evidence="8" id="KW-0443">Lipid metabolism</keyword>
<dbReference type="FunFam" id="1.20.140.10:FF:000002">
    <property type="entry name" value="Acyl-CoA dehydrogenase short/branched chain"/>
    <property type="match status" value="1"/>
</dbReference>
<dbReference type="PROSITE" id="PS00073">
    <property type="entry name" value="ACYL_COA_DH_2"/>
    <property type="match status" value="1"/>
</dbReference>
<comment type="cofactor">
    <cofactor evidence="1">
        <name>FAD</name>
        <dbReference type="ChEBI" id="CHEBI:57692"/>
    </cofactor>
</comment>
<dbReference type="SUPFAM" id="SSF47203">
    <property type="entry name" value="Acyl-CoA dehydrogenase C-terminal domain-like"/>
    <property type="match status" value="1"/>
</dbReference>
<dbReference type="InterPro" id="IPR013786">
    <property type="entry name" value="AcylCoA_DH/ox_N"/>
</dbReference>
<dbReference type="Gene3D" id="1.10.540.10">
    <property type="entry name" value="Acyl-CoA dehydrogenase/oxidase, N-terminal domain"/>
    <property type="match status" value="1"/>
</dbReference>
<evidence type="ECO:0000313" key="22">
    <source>
        <dbReference type="Proteomes" id="UP000095283"/>
    </source>
</evidence>
<dbReference type="GO" id="GO:0003995">
    <property type="term" value="F:acyl-CoA dehydrogenase activity"/>
    <property type="evidence" value="ECO:0007669"/>
    <property type="project" value="InterPro"/>
</dbReference>
<evidence type="ECO:0000256" key="14">
    <source>
        <dbReference type="ARBA" id="ARBA00049096"/>
    </source>
</evidence>
<comment type="catalytic activity">
    <reaction evidence="15">
        <text>hexanoyl-CoA + oxidized [electron-transfer flavoprotein] + H(+) = (2E)-hexenoyl-CoA + reduced [electron-transfer flavoprotein]</text>
        <dbReference type="Rhea" id="RHEA:43464"/>
        <dbReference type="Rhea" id="RHEA-COMP:10685"/>
        <dbReference type="Rhea" id="RHEA-COMP:10686"/>
        <dbReference type="ChEBI" id="CHEBI:15378"/>
        <dbReference type="ChEBI" id="CHEBI:57692"/>
        <dbReference type="ChEBI" id="CHEBI:58307"/>
        <dbReference type="ChEBI" id="CHEBI:62077"/>
        <dbReference type="ChEBI" id="CHEBI:62620"/>
    </reaction>
    <physiologicalReaction direction="left-to-right" evidence="15">
        <dbReference type="Rhea" id="RHEA:43465"/>
    </physiologicalReaction>
</comment>
<evidence type="ECO:0000256" key="8">
    <source>
        <dbReference type="ARBA" id="ARBA00023098"/>
    </source>
</evidence>
<keyword evidence="19" id="KW-1133">Transmembrane helix</keyword>
<dbReference type="Gene3D" id="1.20.140.10">
    <property type="entry name" value="Butyryl-CoA Dehydrogenase, subunit A, domain 3"/>
    <property type="match status" value="1"/>
</dbReference>
<organism evidence="22 23">
    <name type="scientific">Heterorhabditis bacteriophora</name>
    <name type="common">Entomopathogenic nematode worm</name>
    <dbReference type="NCBI Taxonomy" id="37862"/>
    <lineage>
        <taxon>Eukaryota</taxon>
        <taxon>Metazoa</taxon>
        <taxon>Ecdysozoa</taxon>
        <taxon>Nematoda</taxon>
        <taxon>Chromadorea</taxon>
        <taxon>Rhabditida</taxon>
        <taxon>Rhabditina</taxon>
        <taxon>Rhabditomorpha</taxon>
        <taxon>Strongyloidea</taxon>
        <taxon>Heterorhabditidae</taxon>
        <taxon>Heterorhabditis</taxon>
    </lineage>
</organism>
<comment type="catalytic activity">
    <reaction evidence="13">
        <text>(2R)-2-methylbutanoyl-CoA + oxidized [electron-transfer flavoprotein] + H(+) = ethylacryloyl-CoA + reduced [electron-transfer flavoprotein]</text>
        <dbReference type="Rhea" id="RHEA:65296"/>
        <dbReference type="Rhea" id="RHEA-COMP:10685"/>
        <dbReference type="Rhea" id="RHEA-COMP:10686"/>
        <dbReference type="ChEBI" id="CHEBI:15378"/>
        <dbReference type="ChEBI" id="CHEBI:57692"/>
        <dbReference type="ChEBI" id="CHEBI:58307"/>
        <dbReference type="ChEBI" id="CHEBI:156439"/>
        <dbReference type="ChEBI" id="CHEBI:156440"/>
    </reaction>
    <physiologicalReaction direction="left-to-right" evidence="13">
        <dbReference type="Rhea" id="RHEA:65297"/>
    </physiologicalReaction>
</comment>
<keyword evidence="19" id="KW-0812">Transmembrane</keyword>
<feature type="compositionally biased region" description="Gly residues" evidence="18">
    <location>
        <begin position="160"/>
        <end position="173"/>
    </location>
</feature>
<feature type="domain" description="Acyl-CoA dehydrogenase/oxidase N-terminal" evidence="21">
    <location>
        <begin position="651"/>
        <end position="690"/>
    </location>
</feature>
<keyword evidence="6" id="KW-0276">Fatty acid metabolism</keyword>
<evidence type="ECO:0000259" key="21">
    <source>
        <dbReference type="Pfam" id="PF02771"/>
    </source>
</evidence>
<comment type="catalytic activity">
    <reaction evidence="17">
        <text>2-methylpropanoyl-CoA + oxidized [electron-transfer flavoprotein] + H(+) = 2-methylpropenoyl-CoA + reduced [electron-transfer flavoprotein]</text>
        <dbReference type="Rhea" id="RHEA:44180"/>
        <dbReference type="Rhea" id="RHEA-COMP:10685"/>
        <dbReference type="Rhea" id="RHEA-COMP:10686"/>
        <dbReference type="ChEBI" id="CHEBI:15378"/>
        <dbReference type="ChEBI" id="CHEBI:57338"/>
        <dbReference type="ChEBI" id="CHEBI:57692"/>
        <dbReference type="ChEBI" id="CHEBI:58307"/>
        <dbReference type="ChEBI" id="CHEBI:62500"/>
    </reaction>
    <physiologicalReaction direction="left-to-right" evidence="17">
        <dbReference type="Rhea" id="RHEA:44181"/>
    </physiologicalReaction>
</comment>
<evidence type="ECO:0000256" key="11">
    <source>
        <dbReference type="ARBA" id="ARBA00042821"/>
    </source>
</evidence>
<feature type="region of interest" description="Disordered" evidence="18">
    <location>
        <begin position="135"/>
        <end position="226"/>
    </location>
</feature>
<evidence type="ECO:0000256" key="4">
    <source>
        <dbReference type="ARBA" id="ARBA00022630"/>
    </source>
</evidence>
<feature type="compositionally biased region" description="Gly residues" evidence="18">
    <location>
        <begin position="31"/>
        <end position="43"/>
    </location>
</feature>
<dbReference type="InterPro" id="IPR037069">
    <property type="entry name" value="AcylCoA_DH/ox_N_sf"/>
</dbReference>
<comment type="catalytic activity">
    <reaction evidence="16">
        <text>(2S)-2-methylbutanoyl-CoA + oxidized [electron-transfer flavoprotein] + H(+) = (2E)-2-methylbut-2-enoyl-CoA + reduced [electron-transfer flavoprotein]</text>
        <dbReference type="Rhea" id="RHEA:48256"/>
        <dbReference type="Rhea" id="RHEA-COMP:10685"/>
        <dbReference type="Rhea" id="RHEA-COMP:10686"/>
        <dbReference type="ChEBI" id="CHEBI:15378"/>
        <dbReference type="ChEBI" id="CHEBI:57337"/>
        <dbReference type="ChEBI" id="CHEBI:57692"/>
        <dbReference type="ChEBI" id="CHEBI:58307"/>
        <dbReference type="ChEBI" id="CHEBI:88166"/>
    </reaction>
    <physiologicalReaction direction="left-to-right" evidence="16">
        <dbReference type="Rhea" id="RHEA:48257"/>
    </physiologicalReaction>
</comment>
<dbReference type="InterPro" id="IPR036250">
    <property type="entry name" value="AcylCo_DH-like_C"/>
</dbReference>
<evidence type="ECO:0000256" key="3">
    <source>
        <dbReference type="ARBA" id="ARBA00009347"/>
    </source>
</evidence>
<keyword evidence="22" id="KW-1185">Reference proteome</keyword>
<evidence type="ECO:0000256" key="17">
    <source>
        <dbReference type="ARBA" id="ARBA00051903"/>
    </source>
</evidence>
<keyword evidence="5" id="KW-0274">FAD</keyword>
<dbReference type="GO" id="GO:0005739">
    <property type="term" value="C:mitochondrion"/>
    <property type="evidence" value="ECO:0007669"/>
    <property type="project" value="TreeGrafter"/>
</dbReference>
<evidence type="ECO:0000259" key="20">
    <source>
        <dbReference type="Pfam" id="PF00441"/>
    </source>
</evidence>
<dbReference type="Pfam" id="PF02771">
    <property type="entry name" value="Acyl-CoA_dh_N"/>
    <property type="match status" value="1"/>
</dbReference>
<dbReference type="InterPro" id="IPR009100">
    <property type="entry name" value="AcylCoA_DH/oxidase_NM_dom_sf"/>
</dbReference>
<protein>
    <recommendedName>
        <fullName evidence="9">Short/branched chain specific acyl-CoA dehydrogenase, mitochondrial</fullName>
    </recommendedName>
    <alternativeName>
        <fullName evidence="11">2-methyl branched chain acyl-CoA dehydrogenase</fullName>
    </alternativeName>
    <alternativeName>
        <fullName evidence="10">2-methylbutyryl-coenzyme A dehydrogenase</fullName>
    </alternativeName>
</protein>
<keyword evidence="4" id="KW-0285">Flavoprotein</keyword>
<evidence type="ECO:0000256" key="6">
    <source>
        <dbReference type="ARBA" id="ARBA00022832"/>
    </source>
</evidence>
<evidence type="ECO:0000256" key="13">
    <source>
        <dbReference type="ARBA" id="ARBA00048592"/>
    </source>
</evidence>
<keyword evidence="19" id="KW-0472">Membrane</keyword>
<dbReference type="WBParaSite" id="Hba_18316">
    <property type="protein sequence ID" value="Hba_18316"/>
    <property type="gene ID" value="Hba_18316"/>
</dbReference>
<reference evidence="23" key="1">
    <citation type="submission" date="2016-11" db="UniProtKB">
        <authorList>
            <consortium name="WormBaseParasite"/>
        </authorList>
    </citation>
    <scope>IDENTIFICATION</scope>
</reference>
<evidence type="ECO:0000256" key="12">
    <source>
        <dbReference type="ARBA" id="ARBA00048307"/>
    </source>
</evidence>
<dbReference type="InterPro" id="IPR006089">
    <property type="entry name" value="Acyl-CoA_DH_CS"/>
</dbReference>